<dbReference type="InterPro" id="IPR026015">
    <property type="entry name" value="ATP_synth_OSCP/delta_N_sf"/>
</dbReference>
<keyword evidence="2" id="KW-0813">Transport</keyword>
<reference evidence="7 8" key="1">
    <citation type="journal article" date="2016" name="Nat. Commun.">
        <title>Thousands of microbial genomes shed light on interconnected biogeochemical processes in an aquifer system.</title>
        <authorList>
            <person name="Anantharaman K."/>
            <person name="Brown C.T."/>
            <person name="Hug L.A."/>
            <person name="Sharon I."/>
            <person name="Castelle C.J."/>
            <person name="Probst A.J."/>
            <person name="Thomas B.C."/>
            <person name="Singh A."/>
            <person name="Wilkins M.J."/>
            <person name="Karaoz U."/>
            <person name="Brodie E.L."/>
            <person name="Williams K.H."/>
            <person name="Hubbard S.S."/>
            <person name="Banfield J.F."/>
        </authorList>
    </citation>
    <scope>NUCLEOTIDE SEQUENCE [LARGE SCALE GENOMIC DNA]</scope>
</reference>
<dbReference type="STRING" id="1817813.A2008_12575"/>
<keyword evidence="5" id="KW-0472">Membrane</keyword>
<evidence type="ECO:0000256" key="3">
    <source>
        <dbReference type="ARBA" id="ARBA00022781"/>
    </source>
</evidence>
<dbReference type="GO" id="GO:0016020">
    <property type="term" value="C:membrane"/>
    <property type="evidence" value="ECO:0007669"/>
    <property type="project" value="UniProtKB-SubCell"/>
</dbReference>
<gene>
    <name evidence="7" type="ORF">A2008_12575</name>
</gene>
<keyword evidence="3" id="KW-0375">Hydrogen ion transport</keyword>
<dbReference type="Gene3D" id="1.10.520.20">
    <property type="entry name" value="N-terminal domain of the delta subunit of the F1F0-ATP synthase"/>
    <property type="match status" value="1"/>
</dbReference>
<dbReference type="Pfam" id="PF00213">
    <property type="entry name" value="OSCP"/>
    <property type="match status" value="1"/>
</dbReference>
<name>A0A1F7WT71_9BACT</name>
<proteinExistence type="predicted"/>
<evidence type="ECO:0000256" key="1">
    <source>
        <dbReference type="ARBA" id="ARBA00004370"/>
    </source>
</evidence>
<dbReference type="AlphaFoldDB" id="A0A1F7WT71"/>
<comment type="caution">
    <text evidence="7">The sequence shown here is derived from an EMBL/GenBank/DDBJ whole genome shotgun (WGS) entry which is preliminary data.</text>
</comment>
<dbReference type="NCBIfam" id="TIGR01145">
    <property type="entry name" value="ATP_synt_delta"/>
    <property type="match status" value="1"/>
</dbReference>
<dbReference type="SUPFAM" id="SSF47928">
    <property type="entry name" value="N-terminal domain of the delta subunit of the F1F0-ATP synthase"/>
    <property type="match status" value="1"/>
</dbReference>
<comment type="subcellular location">
    <subcellularLocation>
        <location evidence="1">Membrane</location>
    </subcellularLocation>
</comment>
<evidence type="ECO:0000256" key="6">
    <source>
        <dbReference type="ARBA" id="ARBA00023310"/>
    </source>
</evidence>
<organism evidence="7 8">
    <name type="scientific">Candidatus Wallbacteria bacterium GWC2_49_35</name>
    <dbReference type="NCBI Taxonomy" id="1817813"/>
    <lineage>
        <taxon>Bacteria</taxon>
        <taxon>Candidatus Walliibacteriota</taxon>
    </lineage>
</organism>
<evidence type="ECO:0000256" key="5">
    <source>
        <dbReference type="ARBA" id="ARBA00023136"/>
    </source>
</evidence>
<feature type="non-terminal residue" evidence="7">
    <location>
        <position position="126"/>
    </location>
</feature>
<keyword evidence="6" id="KW-0066">ATP synthesis</keyword>
<dbReference type="InterPro" id="IPR000711">
    <property type="entry name" value="ATPase_OSCP/dsu"/>
</dbReference>
<sequence>MRLAHDESEKKKFEDDIEFIIQTLNADKRLSKIFTHPRIRKAHKLELIDKMWKPYICKTVYNFMRLLIENRRIYELNLILRQYQIEVKRLKGIYLARVQTAFPLDAAQSEELRTRLESLSGLKLEI</sequence>
<evidence type="ECO:0000313" key="8">
    <source>
        <dbReference type="Proteomes" id="UP000178735"/>
    </source>
</evidence>
<dbReference type="EMBL" id="MGFH01000084">
    <property type="protein sequence ID" value="OGM06024.1"/>
    <property type="molecule type" value="Genomic_DNA"/>
</dbReference>
<evidence type="ECO:0000256" key="4">
    <source>
        <dbReference type="ARBA" id="ARBA00023065"/>
    </source>
</evidence>
<dbReference type="PANTHER" id="PTHR11910">
    <property type="entry name" value="ATP SYNTHASE DELTA CHAIN"/>
    <property type="match status" value="1"/>
</dbReference>
<protein>
    <submittedName>
        <fullName evidence="7">ATP synthase F1 subunit delta</fullName>
    </submittedName>
</protein>
<evidence type="ECO:0000256" key="2">
    <source>
        <dbReference type="ARBA" id="ARBA00022448"/>
    </source>
</evidence>
<accession>A0A1F7WT71</accession>
<evidence type="ECO:0000313" key="7">
    <source>
        <dbReference type="EMBL" id="OGM06024.1"/>
    </source>
</evidence>
<dbReference type="GO" id="GO:0046933">
    <property type="term" value="F:proton-transporting ATP synthase activity, rotational mechanism"/>
    <property type="evidence" value="ECO:0007669"/>
    <property type="project" value="InterPro"/>
</dbReference>
<dbReference type="Proteomes" id="UP000178735">
    <property type="component" value="Unassembled WGS sequence"/>
</dbReference>
<keyword evidence="4" id="KW-0406">Ion transport</keyword>